<keyword evidence="4 5" id="KW-0067">ATP-binding</keyword>
<keyword evidence="2 5" id="KW-0547">Nucleotide-binding</keyword>
<keyword evidence="1 5" id="KW-0808">Transferase</keyword>
<dbReference type="OrthoDB" id="67445at2759"/>
<dbReference type="GO" id="GO:0005524">
    <property type="term" value="F:ATP binding"/>
    <property type="evidence" value="ECO:0007669"/>
    <property type="project" value="UniProtKB-KW"/>
</dbReference>
<comment type="catalytic activity">
    <reaction evidence="5">
        <text>acetate + ATP = acetyl phosphate + ADP</text>
        <dbReference type="Rhea" id="RHEA:11352"/>
        <dbReference type="ChEBI" id="CHEBI:22191"/>
        <dbReference type="ChEBI" id="CHEBI:30089"/>
        <dbReference type="ChEBI" id="CHEBI:30616"/>
        <dbReference type="ChEBI" id="CHEBI:456216"/>
        <dbReference type="EC" id="2.7.2.1"/>
    </reaction>
</comment>
<comment type="caution">
    <text evidence="6">The sequence shown here is derived from an EMBL/GenBank/DDBJ whole genome shotgun (WGS) entry which is preliminary data.</text>
</comment>
<dbReference type="Gene3D" id="3.30.420.40">
    <property type="match status" value="2"/>
</dbReference>
<keyword evidence="7" id="KW-1185">Reference proteome</keyword>
<reference evidence="6" key="1">
    <citation type="submission" date="2020-11" db="EMBL/GenBank/DDBJ databases">
        <authorList>
            <consortium name="DOE Joint Genome Institute"/>
            <person name="Ahrendt S."/>
            <person name="Riley R."/>
            <person name="Andreopoulos W."/>
            <person name="LaButti K."/>
            <person name="Pangilinan J."/>
            <person name="Ruiz-duenas F.J."/>
            <person name="Barrasa J.M."/>
            <person name="Sanchez-Garcia M."/>
            <person name="Camarero S."/>
            <person name="Miyauchi S."/>
            <person name="Serrano A."/>
            <person name="Linde D."/>
            <person name="Babiker R."/>
            <person name="Drula E."/>
            <person name="Ayuso-Fernandez I."/>
            <person name="Pacheco R."/>
            <person name="Padilla G."/>
            <person name="Ferreira P."/>
            <person name="Barriuso J."/>
            <person name="Kellner H."/>
            <person name="Castanera R."/>
            <person name="Alfaro M."/>
            <person name="Ramirez L."/>
            <person name="Pisabarro A.G."/>
            <person name="Kuo A."/>
            <person name="Tritt A."/>
            <person name="Lipzen A."/>
            <person name="He G."/>
            <person name="Yan M."/>
            <person name="Ng V."/>
            <person name="Cullen D."/>
            <person name="Martin F."/>
            <person name="Rosso M.-N."/>
            <person name="Henrissat B."/>
            <person name="Hibbett D."/>
            <person name="Martinez A.T."/>
            <person name="Grigoriev I.V."/>
        </authorList>
    </citation>
    <scope>NUCLEOTIDE SEQUENCE</scope>
    <source>
        <strain evidence="6">AH 44721</strain>
    </source>
</reference>
<comment type="caution">
    <text evidence="5">Lacks conserved residue(s) required for the propagation of feature annotation.</text>
</comment>
<feature type="binding site" evidence="5">
    <location>
        <position position="406"/>
    </location>
    <ligand>
        <name>Mg(2+)</name>
        <dbReference type="ChEBI" id="CHEBI:18420"/>
    </ligand>
</feature>
<keyword evidence="5" id="KW-0460">Magnesium</keyword>
<dbReference type="EMBL" id="JADNYJ010000050">
    <property type="protein sequence ID" value="KAF8899890.1"/>
    <property type="molecule type" value="Genomic_DNA"/>
</dbReference>
<evidence type="ECO:0000256" key="2">
    <source>
        <dbReference type="ARBA" id="ARBA00022741"/>
    </source>
</evidence>
<dbReference type="GO" id="GO:0006083">
    <property type="term" value="P:acetate metabolic process"/>
    <property type="evidence" value="ECO:0007669"/>
    <property type="project" value="TreeGrafter"/>
</dbReference>
<dbReference type="InterPro" id="IPR004372">
    <property type="entry name" value="Ac/propionate_kinase"/>
</dbReference>
<feature type="binding site" evidence="5">
    <location>
        <begin position="211"/>
        <end position="215"/>
    </location>
    <ligand>
        <name>ATP</name>
        <dbReference type="ChEBI" id="CHEBI:30616"/>
    </ligand>
</feature>
<comment type="pathway">
    <text evidence="5">Metabolic intermediate biosynthesis; acetyl-CoA biosynthesis; acetyl-CoA from acetate: step 1/2.</text>
</comment>
<feature type="active site" description="Proton donor/acceptor" evidence="5">
    <location>
        <position position="151"/>
    </location>
</feature>
<dbReference type="Proteomes" id="UP000724874">
    <property type="component" value="Unassembled WGS sequence"/>
</dbReference>
<keyword evidence="5" id="KW-0479">Metal-binding</keyword>
<dbReference type="SUPFAM" id="SSF53067">
    <property type="entry name" value="Actin-like ATPase domain"/>
    <property type="match status" value="2"/>
</dbReference>
<protein>
    <recommendedName>
        <fullName evidence="5">Probable acetate kinase</fullName>
        <ecNumber evidence="5">2.7.2.1</ecNumber>
    </recommendedName>
    <alternativeName>
        <fullName evidence="5">Acetokinase</fullName>
    </alternativeName>
</protein>
<dbReference type="InterPro" id="IPR000890">
    <property type="entry name" value="Aliphatic_acid_kin_short-chain"/>
</dbReference>
<keyword evidence="3 5" id="KW-0418">Kinase</keyword>
<dbReference type="PANTHER" id="PTHR21060:SF15">
    <property type="entry name" value="ACETATE KINASE-RELATED"/>
    <property type="match status" value="1"/>
</dbReference>
<dbReference type="PROSITE" id="PS01075">
    <property type="entry name" value="ACETATE_KINASE_1"/>
    <property type="match status" value="1"/>
</dbReference>
<sequence length="424" mass="45935">MAADLVLSLNAGSSSLKISLYQRDPTSAALPVALLLTSSITSISAPPAKFSFHLASDHHKAVDVPIDSIKDHNTAFSHFLEALRSQASINEGRIVYICHRVVHGGDYLEPVEINEESYEHIEKLSDLAPSLSVIKACISALPSAKSVAYFDTSFHRSIPSHISSYAINQEIAKKRGLKKYGFHGLSFCLNLSSSDRDTLQPPGSLNLILLHLGSGASACAVKDGKSLDTTMGLTPLNGLPGATRSGAIDPSLIFHYTNKAGRITHDPSMAAHVGVTMAEDILNRKAGWKAITGTTDFESRPGSEGPEPFRLAFDLFLDRVLHYIGAYHLKLDGEIDALVFAGGIGERGVQFRSVIGKKVECLGYPPVREDKNNTASEDHAAVVDISTVGQEIKGRTKRILVCKTDEQIEMARECVLDDRFWNAT</sequence>
<dbReference type="GO" id="GO:0006085">
    <property type="term" value="P:acetyl-CoA biosynthetic process"/>
    <property type="evidence" value="ECO:0007669"/>
    <property type="project" value="UniProtKB-UniRule"/>
</dbReference>
<feature type="binding site" evidence="5">
    <location>
        <position position="100"/>
    </location>
    <ligand>
        <name>substrate</name>
    </ligand>
</feature>
<dbReference type="PROSITE" id="PS01076">
    <property type="entry name" value="ACETATE_KINASE_2"/>
    <property type="match status" value="1"/>
</dbReference>
<evidence type="ECO:0000313" key="6">
    <source>
        <dbReference type="EMBL" id="KAF8899890.1"/>
    </source>
</evidence>
<dbReference type="AlphaFoldDB" id="A0A9P5NN62"/>
<dbReference type="InterPro" id="IPR043129">
    <property type="entry name" value="ATPase_NBD"/>
</dbReference>
<dbReference type="GO" id="GO:0008776">
    <property type="term" value="F:acetate kinase activity"/>
    <property type="evidence" value="ECO:0007669"/>
    <property type="project" value="UniProtKB-UniRule"/>
</dbReference>
<dbReference type="GO" id="GO:0000287">
    <property type="term" value="F:magnesium ion binding"/>
    <property type="evidence" value="ECO:0007669"/>
    <property type="project" value="UniProtKB-UniRule"/>
</dbReference>
<comment type="cofactor">
    <cofactor evidence="5">
        <name>Mg(2+)</name>
        <dbReference type="ChEBI" id="CHEBI:18420"/>
    </cofactor>
</comment>
<evidence type="ECO:0000256" key="3">
    <source>
        <dbReference type="ARBA" id="ARBA00022777"/>
    </source>
</evidence>
<evidence type="ECO:0000256" key="1">
    <source>
        <dbReference type="ARBA" id="ARBA00022679"/>
    </source>
</evidence>
<dbReference type="Pfam" id="PF00871">
    <property type="entry name" value="Acetate_kinase"/>
    <property type="match status" value="1"/>
</dbReference>
<proteinExistence type="inferred from homology"/>
<dbReference type="PANTHER" id="PTHR21060">
    <property type="entry name" value="ACETATE KINASE"/>
    <property type="match status" value="1"/>
</dbReference>
<dbReference type="InterPro" id="IPR023865">
    <property type="entry name" value="Aliphatic_acid_kinase_CS"/>
</dbReference>
<feature type="site" description="Transition state stabilizer" evidence="5">
    <location>
        <position position="244"/>
    </location>
</feature>
<evidence type="ECO:0000256" key="4">
    <source>
        <dbReference type="ARBA" id="ARBA00022840"/>
    </source>
</evidence>
<comment type="similarity">
    <text evidence="5">Belongs to the acetokinase family.</text>
</comment>
<name>A0A9P5NN62_GYMJU</name>
<feature type="binding site" evidence="5">
    <location>
        <position position="10"/>
    </location>
    <ligand>
        <name>Mg(2+)</name>
        <dbReference type="ChEBI" id="CHEBI:18420"/>
    </ligand>
</feature>
<gene>
    <name evidence="6" type="ORF">CPB84DRAFT_1815508</name>
</gene>
<dbReference type="PIRSF" id="PIRSF000722">
    <property type="entry name" value="Acetate_prop_kin"/>
    <property type="match status" value="1"/>
</dbReference>
<organism evidence="6 7">
    <name type="scientific">Gymnopilus junonius</name>
    <name type="common">Spectacular rustgill mushroom</name>
    <name type="synonym">Gymnopilus spectabilis subsp. junonius</name>
    <dbReference type="NCBI Taxonomy" id="109634"/>
    <lineage>
        <taxon>Eukaryota</taxon>
        <taxon>Fungi</taxon>
        <taxon>Dikarya</taxon>
        <taxon>Basidiomycota</taxon>
        <taxon>Agaricomycotina</taxon>
        <taxon>Agaricomycetes</taxon>
        <taxon>Agaricomycetidae</taxon>
        <taxon>Agaricales</taxon>
        <taxon>Agaricineae</taxon>
        <taxon>Hymenogastraceae</taxon>
        <taxon>Gymnopilus</taxon>
    </lineage>
</organism>
<dbReference type="HAMAP" id="MF_00020">
    <property type="entry name" value="Acetate_kinase"/>
    <property type="match status" value="1"/>
</dbReference>
<accession>A0A9P5NN62</accession>
<dbReference type="EC" id="2.7.2.1" evidence="5"/>
<feature type="site" description="Transition state stabilizer" evidence="5">
    <location>
        <position position="183"/>
    </location>
</feature>
<feature type="binding site" evidence="5">
    <location>
        <position position="17"/>
    </location>
    <ligand>
        <name>ATP</name>
        <dbReference type="ChEBI" id="CHEBI:30616"/>
    </ligand>
</feature>
<dbReference type="PRINTS" id="PR00471">
    <property type="entry name" value="ACETATEKNASE"/>
</dbReference>
<evidence type="ECO:0000256" key="5">
    <source>
        <dbReference type="HAMAP-Rule" id="MF_03131"/>
    </source>
</evidence>
<evidence type="ECO:0000313" key="7">
    <source>
        <dbReference type="Proteomes" id="UP000724874"/>
    </source>
</evidence>